<protein>
    <recommendedName>
        <fullName evidence="7">Glycosyltransferase</fullName>
        <ecNumber evidence="7">2.4.1.-</ecNumber>
    </recommendedName>
</protein>
<dbReference type="FunFam" id="3.40.50.2000:FF:000080">
    <property type="entry name" value="Glycosyltransferase"/>
    <property type="match status" value="1"/>
</dbReference>
<keyword evidence="4 6" id="KW-0808">Transferase</keyword>
<evidence type="ECO:0000256" key="1">
    <source>
        <dbReference type="ARBA" id="ARBA00004935"/>
    </source>
</evidence>
<evidence type="ECO:0000256" key="2">
    <source>
        <dbReference type="ARBA" id="ARBA00009995"/>
    </source>
</evidence>
<dbReference type="PANTHER" id="PTHR48048">
    <property type="entry name" value="GLYCOSYLTRANSFERASE"/>
    <property type="match status" value="1"/>
</dbReference>
<dbReference type="InterPro" id="IPR035595">
    <property type="entry name" value="UDP_glycos_trans_CS"/>
</dbReference>
<dbReference type="InterPro" id="IPR050481">
    <property type="entry name" value="UDP-glycosyltransf_plant"/>
</dbReference>
<evidence type="ECO:0000256" key="6">
    <source>
        <dbReference type="RuleBase" id="RU003718"/>
    </source>
</evidence>
<dbReference type="EMBL" id="JAKUCV010007286">
    <property type="protein sequence ID" value="KAJ4824041.1"/>
    <property type="molecule type" value="Genomic_DNA"/>
</dbReference>
<comment type="caution">
    <text evidence="8">The sequence shown here is derived from an EMBL/GenBank/DDBJ whole genome shotgun (WGS) entry which is preliminary data.</text>
</comment>
<dbReference type="InterPro" id="IPR002213">
    <property type="entry name" value="UDP_glucos_trans"/>
</dbReference>
<evidence type="ECO:0000256" key="3">
    <source>
        <dbReference type="ARBA" id="ARBA00022676"/>
    </source>
</evidence>
<dbReference type="SUPFAM" id="SSF53756">
    <property type="entry name" value="UDP-Glycosyltransferase/glycogen phosphorylase"/>
    <property type="match status" value="1"/>
</dbReference>
<dbReference type="Gene3D" id="3.40.50.2000">
    <property type="entry name" value="Glycogen Phosphorylase B"/>
    <property type="match status" value="2"/>
</dbReference>
<dbReference type="OrthoDB" id="5835829at2759"/>
<evidence type="ECO:0000256" key="5">
    <source>
        <dbReference type="ARBA" id="ARBA00047606"/>
    </source>
</evidence>
<evidence type="ECO:0000313" key="9">
    <source>
        <dbReference type="Proteomes" id="UP001141552"/>
    </source>
</evidence>
<dbReference type="PANTHER" id="PTHR48048:SF94">
    <property type="entry name" value="GLYCOSYLTRANSFERASE"/>
    <property type="match status" value="1"/>
</dbReference>
<comment type="catalytic activity">
    <reaction evidence="5">
        <text>an anthocyanidin + UDP-alpha-D-glucose + H(+) = an anthocyanidin 3-O-beta-D-glucoside + UDP</text>
        <dbReference type="Rhea" id="RHEA:20093"/>
        <dbReference type="ChEBI" id="CHEBI:15378"/>
        <dbReference type="ChEBI" id="CHEBI:16307"/>
        <dbReference type="ChEBI" id="CHEBI:58223"/>
        <dbReference type="ChEBI" id="CHEBI:58885"/>
        <dbReference type="ChEBI" id="CHEBI:143576"/>
        <dbReference type="EC" id="2.4.1.115"/>
    </reaction>
</comment>
<dbReference type="Proteomes" id="UP001141552">
    <property type="component" value="Unassembled WGS sequence"/>
</dbReference>
<name>A0A9Q0IZI9_9ROSI</name>
<dbReference type="Pfam" id="PF00201">
    <property type="entry name" value="UDPGT"/>
    <property type="match status" value="1"/>
</dbReference>
<gene>
    <name evidence="8" type="ORF">Tsubulata_007439</name>
</gene>
<accession>A0A9Q0IZI9</accession>
<dbReference type="PROSITE" id="PS00375">
    <property type="entry name" value="UDPGT"/>
    <property type="match status" value="1"/>
</dbReference>
<organism evidence="8 9">
    <name type="scientific">Turnera subulata</name>
    <dbReference type="NCBI Taxonomy" id="218843"/>
    <lineage>
        <taxon>Eukaryota</taxon>
        <taxon>Viridiplantae</taxon>
        <taxon>Streptophyta</taxon>
        <taxon>Embryophyta</taxon>
        <taxon>Tracheophyta</taxon>
        <taxon>Spermatophyta</taxon>
        <taxon>Magnoliopsida</taxon>
        <taxon>eudicotyledons</taxon>
        <taxon>Gunneridae</taxon>
        <taxon>Pentapetalae</taxon>
        <taxon>rosids</taxon>
        <taxon>fabids</taxon>
        <taxon>Malpighiales</taxon>
        <taxon>Passifloraceae</taxon>
        <taxon>Turnera</taxon>
    </lineage>
</organism>
<sequence>MKKTELIFIPAPGASHIVSTLEFAKRLLDQDDQLLITVLVIKIPSFLFVDSYLDSLIASQPRIQLINLPEVEPPPLEIFIKSVEYYIYEFIRSCKPHVKNIVSKIVSSRSTAADSVQVAGLVVDFFCLSMIDVADEAGLPSFMFLTASAGFLGLKLHLPKRHKQTSRAYRMSDPDLFIPGFAIPVSPRFLPNAYFNEHGGYSSAVELAKRFKRVKGIMVNTFAELDVKVLEYFLGDGQSQTPAVYPVGPVLNLKGLSHQDFDLAKWVKTKKWLDQQHESSVLYICFGTVGSLSARQVKELAFSLEQSGQKFLWCMRVPPSSDFKNPEEMLPQGFLERIQGQGLICGWTAQVEVLAHKAIGGFLSHCGWNSILESLWFGVPILTLPIEAEQQLNAFWMVKELGLAVELKSDHRSNGELAMAEEIARGVRCVMQSNSDLRKKVKQMGEKARKAVMKGGSSFTSIAQFLKDVKGNTLNQLSN</sequence>
<dbReference type="GO" id="GO:0047213">
    <property type="term" value="F:anthocyanidin 3-O-glucosyltransferase activity"/>
    <property type="evidence" value="ECO:0007669"/>
    <property type="project" value="UniProtKB-EC"/>
</dbReference>
<keyword evidence="3 6" id="KW-0328">Glycosyltransferase</keyword>
<evidence type="ECO:0000256" key="4">
    <source>
        <dbReference type="ARBA" id="ARBA00022679"/>
    </source>
</evidence>
<dbReference type="CDD" id="cd03784">
    <property type="entry name" value="GT1_Gtf-like"/>
    <property type="match status" value="1"/>
</dbReference>
<reference evidence="8" key="2">
    <citation type="journal article" date="2023" name="Plants (Basel)">
        <title>Annotation of the Turnera subulata (Passifloraceae) Draft Genome Reveals the S-Locus Evolved after the Divergence of Turneroideae from Passifloroideae in a Stepwise Manner.</title>
        <authorList>
            <person name="Henning P.M."/>
            <person name="Roalson E.H."/>
            <person name="Mir W."/>
            <person name="McCubbin A.G."/>
            <person name="Shore J.S."/>
        </authorList>
    </citation>
    <scope>NUCLEOTIDE SEQUENCE</scope>
    <source>
        <strain evidence="8">F60SS</strain>
    </source>
</reference>
<keyword evidence="9" id="KW-1185">Reference proteome</keyword>
<dbReference type="EC" id="2.4.1.-" evidence="7"/>
<proteinExistence type="inferred from homology"/>
<comment type="similarity">
    <text evidence="2 6">Belongs to the UDP-glycosyltransferase family.</text>
</comment>
<reference evidence="8" key="1">
    <citation type="submission" date="2022-02" db="EMBL/GenBank/DDBJ databases">
        <authorList>
            <person name="Henning P.M."/>
            <person name="McCubbin A.G."/>
            <person name="Shore J.S."/>
        </authorList>
    </citation>
    <scope>NUCLEOTIDE SEQUENCE</scope>
    <source>
        <strain evidence="8">F60SS</strain>
        <tissue evidence="8">Leaves</tissue>
    </source>
</reference>
<comment type="pathway">
    <text evidence="1">Pigment biosynthesis; anthocyanin biosynthesis.</text>
</comment>
<evidence type="ECO:0000256" key="7">
    <source>
        <dbReference type="RuleBase" id="RU362057"/>
    </source>
</evidence>
<dbReference type="AlphaFoldDB" id="A0A9Q0IZI9"/>
<dbReference type="FunFam" id="3.40.50.2000:FF:000056">
    <property type="entry name" value="Glycosyltransferase"/>
    <property type="match status" value="1"/>
</dbReference>
<evidence type="ECO:0000313" key="8">
    <source>
        <dbReference type="EMBL" id="KAJ4824041.1"/>
    </source>
</evidence>